<sequence>MKVQNTVNNSPFRASDGAKRVKVSTSGNERSRMSLAVSSAANGNKLPIYVIIPRRTELPEYDSPENVAIAYKTGATFNDDMIIDYVRRVVLSYKNHCGFEKIYLIIDHAKCHLTLKVKQYCNDNNIELFYIPPRLTNILQPADVMWFRSFKRRYHEMWTD</sequence>
<dbReference type="Gene3D" id="3.30.420.10">
    <property type="entry name" value="Ribonuclease H-like superfamily/Ribonuclease H"/>
    <property type="match status" value="1"/>
</dbReference>
<proteinExistence type="predicted"/>
<evidence type="ECO:0000259" key="2">
    <source>
        <dbReference type="Pfam" id="PF03184"/>
    </source>
</evidence>
<dbReference type="OrthoDB" id="71166at2759"/>
<dbReference type="Proteomes" id="UP000276133">
    <property type="component" value="Unassembled WGS sequence"/>
</dbReference>
<dbReference type="InterPro" id="IPR036397">
    <property type="entry name" value="RNaseH_sf"/>
</dbReference>
<dbReference type="Pfam" id="PF03184">
    <property type="entry name" value="DDE_1"/>
    <property type="match status" value="1"/>
</dbReference>
<feature type="region of interest" description="Disordered" evidence="1">
    <location>
        <begin position="1"/>
        <end position="30"/>
    </location>
</feature>
<dbReference type="GO" id="GO:0003676">
    <property type="term" value="F:nucleic acid binding"/>
    <property type="evidence" value="ECO:0007669"/>
    <property type="project" value="InterPro"/>
</dbReference>
<name>A0A3M7PXW3_BRAPC</name>
<dbReference type="InterPro" id="IPR004875">
    <property type="entry name" value="DDE_SF_endonuclease_dom"/>
</dbReference>
<evidence type="ECO:0000256" key="1">
    <source>
        <dbReference type="SAM" id="MobiDB-lite"/>
    </source>
</evidence>
<protein>
    <submittedName>
        <fullName evidence="3">Pogo transposable element with</fullName>
    </submittedName>
</protein>
<organism evidence="3 4">
    <name type="scientific">Brachionus plicatilis</name>
    <name type="common">Marine rotifer</name>
    <name type="synonym">Brachionus muelleri</name>
    <dbReference type="NCBI Taxonomy" id="10195"/>
    <lineage>
        <taxon>Eukaryota</taxon>
        <taxon>Metazoa</taxon>
        <taxon>Spiralia</taxon>
        <taxon>Gnathifera</taxon>
        <taxon>Rotifera</taxon>
        <taxon>Eurotatoria</taxon>
        <taxon>Monogononta</taxon>
        <taxon>Pseudotrocha</taxon>
        <taxon>Ploima</taxon>
        <taxon>Brachionidae</taxon>
        <taxon>Brachionus</taxon>
    </lineage>
</organism>
<feature type="compositionally biased region" description="Polar residues" evidence="1">
    <location>
        <begin position="1"/>
        <end position="12"/>
    </location>
</feature>
<comment type="caution">
    <text evidence="3">The sequence shown here is derived from an EMBL/GenBank/DDBJ whole genome shotgun (WGS) entry which is preliminary data.</text>
</comment>
<accession>A0A3M7PXW3</accession>
<dbReference type="AlphaFoldDB" id="A0A3M7PXW3"/>
<feature type="domain" description="DDE-1" evidence="2">
    <location>
        <begin position="34"/>
        <end position="159"/>
    </location>
</feature>
<keyword evidence="4" id="KW-1185">Reference proteome</keyword>
<gene>
    <name evidence="3" type="ORF">BpHYR1_046131</name>
</gene>
<dbReference type="EMBL" id="REGN01008255">
    <property type="protein sequence ID" value="RNA04042.1"/>
    <property type="molecule type" value="Genomic_DNA"/>
</dbReference>
<evidence type="ECO:0000313" key="3">
    <source>
        <dbReference type="EMBL" id="RNA04042.1"/>
    </source>
</evidence>
<evidence type="ECO:0000313" key="4">
    <source>
        <dbReference type="Proteomes" id="UP000276133"/>
    </source>
</evidence>
<feature type="non-terminal residue" evidence="3">
    <location>
        <position position="160"/>
    </location>
</feature>
<reference evidence="3 4" key="1">
    <citation type="journal article" date="2018" name="Sci. Rep.">
        <title>Genomic signatures of local adaptation to the degree of environmental predictability in rotifers.</title>
        <authorList>
            <person name="Franch-Gras L."/>
            <person name="Hahn C."/>
            <person name="Garcia-Roger E.M."/>
            <person name="Carmona M.J."/>
            <person name="Serra M."/>
            <person name="Gomez A."/>
        </authorList>
    </citation>
    <scope>NUCLEOTIDE SEQUENCE [LARGE SCALE GENOMIC DNA]</scope>
    <source>
        <strain evidence="3">HYR1</strain>
    </source>
</reference>